<dbReference type="PANTHER" id="PTHR10807">
    <property type="entry name" value="MYOTUBULARIN-RELATED"/>
    <property type="match status" value="1"/>
</dbReference>
<dbReference type="EnsemblMetazoa" id="PHUM075880-RA">
    <property type="protein sequence ID" value="PHUM075880-PA"/>
    <property type="gene ID" value="PHUM075880"/>
</dbReference>
<keyword evidence="6" id="KW-1185">Reference proteome</keyword>
<evidence type="ECO:0000313" key="5">
    <source>
        <dbReference type="EnsemblMetazoa" id="PHUM075880-PA"/>
    </source>
</evidence>
<dbReference type="OMA" id="IEREWIC"/>
<sequence length="555" mass="63789">MEFAEYILTSKVNKVAITIPPNTELEAVICITGHHLIISSRKDGAEEIWLLHSNIDFIDRRQANNVQNGGSLFIKCKDLRILKMDLFNQKDFVNVAVTLDRLINIEDISKLYPFFYRPNFMVIENGWDAFDTESEYKKLVSTCPDEWRFTNVNKEFQVCGTYPKILIVPKIIDDETVVAAASFREGGRFPILSYRHKTGSILMRSSQPLTGPNSKRSKEDEKLLNSLLGPGKRGYIIDTRALNLAQNAKSKGGGFEHEMFYPLWKRIHRSIDRYQTLLDSLTKLVEACNDPSCPMDRWLSRLDSSNWLTNVKETLNCACLAAQCLDQENSSVLVHGQDGLDSTLLITSLVQVILNPDCRTIRGMEALIEREWLQAGHPFFLRHKKFCFAPPSSKNKIVAPTFLLFLDCICQIHCQFPCSFEFNQNFLISLFEHSYSSQFGTFLGNCEADREHLKLREQTTSLWSYLNQPEILRSYLNLMYEPNNSVIWPSVAPVSLGLWSELFFRWIFDFSSQNSAFESMANIKTQELELIKQAKRLRRRVAELEREAIETGVLN</sequence>
<dbReference type="Pfam" id="PF06602">
    <property type="entry name" value="Myotub-related"/>
    <property type="match status" value="1"/>
</dbReference>
<reference evidence="4" key="2">
    <citation type="submission" date="2007-04" db="EMBL/GenBank/DDBJ databases">
        <title>The genome of the human body louse.</title>
        <authorList>
            <consortium name="The Human Body Louse Genome Consortium"/>
            <person name="Kirkness E."/>
            <person name="Walenz B."/>
            <person name="Hass B."/>
            <person name="Bruggner R."/>
            <person name="Strausberg R."/>
        </authorList>
    </citation>
    <scope>NUCLEOTIDE SEQUENCE</scope>
    <source>
        <strain evidence="4">USDA</strain>
    </source>
</reference>
<accession>E0VBZ2</accession>
<dbReference type="RefSeq" id="XP_002423636.1">
    <property type="nucleotide sequence ID" value="XM_002423591.1"/>
</dbReference>
<reference evidence="4" key="1">
    <citation type="submission" date="2007-04" db="EMBL/GenBank/DDBJ databases">
        <title>Annotation of Pediculus humanus corporis strain USDA.</title>
        <authorList>
            <person name="Kirkness E."/>
            <person name="Hannick L."/>
            <person name="Hass B."/>
            <person name="Bruggner R."/>
            <person name="Lawson D."/>
            <person name="Bidwell S."/>
            <person name="Joardar V."/>
            <person name="Caler E."/>
            <person name="Walenz B."/>
            <person name="Inman J."/>
            <person name="Schobel S."/>
            <person name="Galinsky K."/>
            <person name="Amedeo P."/>
            <person name="Strausberg R."/>
        </authorList>
    </citation>
    <scope>NUCLEOTIDE SEQUENCE</scope>
    <source>
        <strain evidence="4">USDA</strain>
    </source>
</reference>
<dbReference type="GO" id="GO:0010507">
    <property type="term" value="P:negative regulation of autophagy"/>
    <property type="evidence" value="ECO:0007669"/>
    <property type="project" value="TreeGrafter"/>
</dbReference>
<proteinExistence type="inferred from homology"/>
<dbReference type="STRING" id="121224.E0VBZ2"/>
<dbReference type="InterPro" id="IPR011993">
    <property type="entry name" value="PH-like_dom_sf"/>
</dbReference>
<evidence type="ECO:0000313" key="4">
    <source>
        <dbReference type="EMBL" id="EEB10898.1"/>
    </source>
</evidence>
<dbReference type="EMBL" id="AAZO01000908">
    <property type="status" value="NOT_ANNOTATED_CDS"/>
    <property type="molecule type" value="Genomic_DNA"/>
</dbReference>
<dbReference type="GO" id="GO:0046856">
    <property type="term" value="P:phosphatidylinositol dephosphorylation"/>
    <property type="evidence" value="ECO:0007669"/>
    <property type="project" value="TreeGrafter"/>
</dbReference>
<gene>
    <name evidence="5" type="primary">8231297</name>
    <name evidence="4" type="ORF">Phum_PHUM075880</name>
</gene>
<dbReference type="InParanoid" id="E0VBZ2"/>
<dbReference type="KEGG" id="phu:Phum_PHUM075880"/>
<dbReference type="SUPFAM" id="SSF50729">
    <property type="entry name" value="PH domain-like"/>
    <property type="match status" value="1"/>
</dbReference>
<evidence type="ECO:0000256" key="1">
    <source>
        <dbReference type="ARBA" id="ARBA00007471"/>
    </source>
</evidence>
<dbReference type="Proteomes" id="UP000009046">
    <property type="component" value="Unassembled WGS sequence"/>
</dbReference>
<keyword evidence="2" id="KW-0175">Coiled coil</keyword>
<dbReference type="OrthoDB" id="271628at2759"/>
<dbReference type="PROSITE" id="PS51339">
    <property type="entry name" value="PPASE_MYOTUBULARIN"/>
    <property type="match status" value="1"/>
</dbReference>
<dbReference type="HOGENOM" id="CLU_001839_3_1_1"/>
<dbReference type="InterPro" id="IPR048994">
    <property type="entry name" value="PH-GRAM_MTMR6-9"/>
</dbReference>
<dbReference type="FunCoup" id="E0VBZ2">
    <property type="interactions" value="1629"/>
</dbReference>
<dbReference type="CDD" id="cd14536">
    <property type="entry name" value="PTP-MTMR9"/>
    <property type="match status" value="1"/>
</dbReference>
<dbReference type="Pfam" id="PF21098">
    <property type="entry name" value="PH-GRAM_MTMR6-like"/>
    <property type="match status" value="1"/>
</dbReference>
<evidence type="ECO:0000259" key="3">
    <source>
        <dbReference type="PROSITE" id="PS51339"/>
    </source>
</evidence>
<dbReference type="eggNOG" id="KOG1089">
    <property type="taxonomic scope" value="Eukaryota"/>
</dbReference>
<feature type="coiled-coil region" evidence="2">
    <location>
        <begin position="520"/>
        <end position="547"/>
    </location>
</feature>
<dbReference type="Gene3D" id="2.30.29.30">
    <property type="entry name" value="Pleckstrin-homology domain (PH domain)/Phosphotyrosine-binding domain (PTB)"/>
    <property type="match status" value="1"/>
</dbReference>
<dbReference type="AlphaFoldDB" id="E0VBZ2"/>
<dbReference type="CDD" id="cd13211">
    <property type="entry name" value="PH-GRAM_MTMR9"/>
    <property type="match status" value="1"/>
</dbReference>
<comment type="similarity">
    <text evidence="1">Belongs to the protein-tyrosine phosphatase family. Non-receptor class myotubularin subfamily.</text>
</comment>
<name>E0VBZ2_PEDHC</name>
<feature type="domain" description="Myotubularin phosphatase" evidence="3">
    <location>
        <begin position="126"/>
        <end position="503"/>
    </location>
</feature>
<dbReference type="GO" id="GO:0019903">
    <property type="term" value="F:protein phosphatase binding"/>
    <property type="evidence" value="ECO:0007669"/>
    <property type="project" value="TreeGrafter"/>
</dbReference>
<dbReference type="PANTHER" id="PTHR10807:SF73">
    <property type="entry name" value="LD06050P"/>
    <property type="match status" value="1"/>
</dbReference>
<dbReference type="CTD" id="8231297"/>
<dbReference type="VEuPathDB" id="VectorBase:PHUM075880"/>
<protein>
    <recommendedName>
        <fullName evidence="3">Myotubularin phosphatase domain-containing protein</fullName>
    </recommendedName>
</protein>
<evidence type="ECO:0000313" key="6">
    <source>
        <dbReference type="Proteomes" id="UP000009046"/>
    </source>
</evidence>
<evidence type="ECO:0000256" key="2">
    <source>
        <dbReference type="SAM" id="Coils"/>
    </source>
</evidence>
<dbReference type="InterPro" id="IPR029021">
    <property type="entry name" value="Prot-tyrosine_phosphatase-like"/>
</dbReference>
<dbReference type="GO" id="GO:0005737">
    <property type="term" value="C:cytoplasm"/>
    <property type="evidence" value="ECO:0007669"/>
    <property type="project" value="TreeGrafter"/>
</dbReference>
<organism>
    <name type="scientific">Pediculus humanus subsp. corporis</name>
    <name type="common">Body louse</name>
    <dbReference type="NCBI Taxonomy" id="121224"/>
    <lineage>
        <taxon>Eukaryota</taxon>
        <taxon>Metazoa</taxon>
        <taxon>Ecdysozoa</taxon>
        <taxon>Arthropoda</taxon>
        <taxon>Hexapoda</taxon>
        <taxon>Insecta</taxon>
        <taxon>Pterygota</taxon>
        <taxon>Neoptera</taxon>
        <taxon>Paraneoptera</taxon>
        <taxon>Psocodea</taxon>
        <taxon>Troctomorpha</taxon>
        <taxon>Phthiraptera</taxon>
        <taxon>Anoplura</taxon>
        <taxon>Pediculidae</taxon>
        <taxon>Pediculus</taxon>
    </lineage>
</organism>
<dbReference type="InterPro" id="IPR030564">
    <property type="entry name" value="Myotubularin"/>
</dbReference>
<dbReference type="GeneID" id="8231297"/>
<dbReference type="EMBL" id="DS235044">
    <property type="protein sequence ID" value="EEB10898.1"/>
    <property type="molecule type" value="Genomic_DNA"/>
</dbReference>
<dbReference type="InterPro" id="IPR010569">
    <property type="entry name" value="Myotubularin-like_Pase_dom"/>
</dbReference>
<dbReference type="SUPFAM" id="SSF52799">
    <property type="entry name" value="(Phosphotyrosine protein) phosphatases II"/>
    <property type="match status" value="1"/>
</dbReference>
<reference evidence="5" key="3">
    <citation type="submission" date="2020-05" db="UniProtKB">
        <authorList>
            <consortium name="EnsemblMetazoa"/>
        </authorList>
    </citation>
    <scope>IDENTIFICATION</scope>
    <source>
        <strain evidence="5">USDA</strain>
    </source>
</reference>